<accession>A0A4V6CUC4</accession>
<feature type="region of interest" description="Disordered" evidence="1">
    <location>
        <begin position="65"/>
        <end position="102"/>
    </location>
</feature>
<evidence type="ECO:0000313" key="4">
    <source>
        <dbReference type="Proteomes" id="UP000308488"/>
    </source>
</evidence>
<dbReference type="RefSeq" id="WP_137436414.1">
    <property type="nucleotide sequence ID" value="NZ_JANRHC010000002.1"/>
</dbReference>
<keyword evidence="2" id="KW-0732">Signal</keyword>
<dbReference type="AlphaFoldDB" id="A0A4V6CUC4"/>
<keyword evidence="4" id="KW-1185">Reference proteome</keyword>
<sequence length="144" mass="17321">MKKFLIGSCLIGLMMATAPAMADSYKREDHKAGYHQRVDHGTGAPHHKKFLTSQHRDRYADHGYRDRKHGWKHKKHSKRHHGWKHKKYQQRKHGYHGHKRHWNNSRYDRHYDHGTRYRFRYNSGSHPAERQVLEGAQLLIDVTR</sequence>
<comment type="caution">
    <text evidence="3">The sequence shown here is derived from an EMBL/GenBank/DDBJ whole genome shotgun (WGS) entry which is preliminary data.</text>
</comment>
<gene>
    <name evidence="3" type="ORF">FDP08_12195</name>
</gene>
<name>A0A4V6CUC4_9GAMM</name>
<evidence type="ECO:0000313" key="3">
    <source>
        <dbReference type="EMBL" id="TKV68795.1"/>
    </source>
</evidence>
<feature type="signal peptide" evidence="2">
    <location>
        <begin position="1"/>
        <end position="22"/>
    </location>
</feature>
<dbReference type="EMBL" id="SZYH01000001">
    <property type="protein sequence ID" value="TKV68795.1"/>
    <property type="molecule type" value="Genomic_DNA"/>
</dbReference>
<protein>
    <submittedName>
        <fullName evidence="3">Uncharacterized protein</fullName>
    </submittedName>
</protein>
<evidence type="ECO:0000256" key="1">
    <source>
        <dbReference type="SAM" id="MobiDB-lite"/>
    </source>
</evidence>
<feature type="chain" id="PRO_5020528207" evidence="2">
    <location>
        <begin position="23"/>
        <end position="144"/>
    </location>
</feature>
<organism evidence="3 4">
    <name type="scientific">Marinobacter panjinensis</name>
    <dbReference type="NCBI Taxonomy" id="2576384"/>
    <lineage>
        <taxon>Bacteria</taxon>
        <taxon>Pseudomonadati</taxon>
        <taxon>Pseudomonadota</taxon>
        <taxon>Gammaproteobacteria</taxon>
        <taxon>Pseudomonadales</taxon>
        <taxon>Marinobacteraceae</taxon>
        <taxon>Marinobacter</taxon>
    </lineage>
</organism>
<evidence type="ECO:0000256" key="2">
    <source>
        <dbReference type="SAM" id="SignalP"/>
    </source>
</evidence>
<dbReference type="Proteomes" id="UP000308488">
    <property type="component" value="Unassembled WGS sequence"/>
</dbReference>
<dbReference type="OrthoDB" id="6370503at2"/>
<proteinExistence type="predicted"/>
<reference evidence="3 4" key="1">
    <citation type="submission" date="2019-05" db="EMBL/GenBank/DDBJ databases">
        <title>Marinobacter panjinensis sp. nov., a moderately halophilic bacterium isolated from sea tidal flat environment.</title>
        <authorList>
            <person name="Yang W."/>
            <person name="An M."/>
            <person name="He W."/>
            <person name="Luo X."/>
            <person name="Zhu L."/>
            <person name="Chen G."/>
            <person name="Zhang Y."/>
            <person name="Wang Y."/>
        </authorList>
    </citation>
    <scope>NUCLEOTIDE SEQUENCE [LARGE SCALE GENOMIC DNA]</scope>
    <source>
        <strain evidence="3 4">PJ-16</strain>
    </source>
</reference>